<evidence type="ECO:0000313" key="3">
    <source>
        <dbReference type="Proteomes" id="UP001431776"/>
    </source>
</evidence>
<sequence length="1031" mass="112106">MFLSDASIRRPIAMSCLIIALSLLGINAYRKMGVELMPQMDVPYITVTTIYPGASPEQIETDVAKRIEDQVVTIDGLKHVNSACMENVCMTLLEFELDVDVDIAATDVREKLDLIKADFPEDVEDPKILKFDINAKPIINMAVTGDVPLDELYDFADNTLRDRLTVLAGVASVELIGGAKREVHMQLDREALAARGLSSLDVVQAVQQGVRTIPSGRVQDAGREYSIKFDAEYTTVAEIGNLEIANEDGQRCYLRDVGQVVMTTEELRQQAAIDGRRCIYIKVVKKSEANAVRVVDQVRAAMDRLNRELPGGMELVWVNDDGRFIEASVQSAWVNVGQGIGLTALILFLFLYNVRATFVVAITMPLTVVIGLFFMQFAGYSLNTSTLIAIGMSVGILVTNSIVVLEAIVKRLNRTGDPKEAARLGSKEVAVAVLASAGTNIVVLFPIAMMGSIIGQFMRPLAMSMLIMTAVSLFVSFTLTPILCSILLKPTKADNRGLLARAEARFNRFFDWMLGGYRAILAFNERYRPVAIGVVVIVVAIFVHAMSLAGKVGFGFVDDADQGLLYVKLEYPTTYDLSRTQQRVQAVEARVRDLPELKHVLTSIGKVEGIIGQSTEGVYLAQLLLVFSDRDQRSLTIYQLQEDLRSRLAGYPECVVTSTLPTIIGGQAQDIQLEISGDELDTLDRLATRVRALADTMEGLIDTDTTVREGKPELAILPDRAVLADLGISPVSLGTALRANLAGLEAGTFKQGDRNYDIVVQLADRPGKDQIERFLFAGTPGQPILLSNLARIEERLAPIQITRKNKLRVSKVFANLGGGLPLGTAVNLLNEQIDTKGQLPPGYTYGHSGTYEVMSEANAEFGEAFLVAVVLVILTLAAILESFKQPGLILVTIPLALIGVMWALALTGFSLSMFVLMGIVMMIGIVVNNAILIMDQFNVHVAEGIPRHKAMIAASCERFRPIVMITFAAVLGMLPLAVSRGIGAEMRNGVGIASVGGILVSGVLTLIVMPILYDLFTRKGSKQRANGHDGG</sequence>
<dbReference type="RefSeq" id="WP_349244678.1">
    <property type="nucleotide sequence ID" value="NZ_JASCXX010000009.1"/>
</dbReference>
<dbReference type="SUPFAM" id="SSF82866">
    <property type="entry name" value="Multidrug efflux transporter AcrB transmembrane domain"/>
    <property type="match status" value="2"/>
</dbReference>
<dbReference type="AlphaFoldDB" id="A0AAW6TUD4"/>
<dbReference type="Gene3D" id="1.20.1640.10">
    <property type="entry name" value="Multidrug efflux transporter AcrB transmembrane domain"/>
    <property type="match status" value="2"/>
</dbReference>
<dbReference type="Pfam" id="PF00873">
    <property type="entry name" value="ACR_tran"/>
    <property type="match status" value="1"/>
</dbReference>
<dbReference type="PANTHER" id="PTHR32063">
    <property type="match status" value="1"/>
</dbReference>
<dbReference type="SUPFAM" id="SSF82714">
    <property type="entry name" value="Multidrug efflux transporter AcrB TolC docking domain, DN and DC subdomains"/>
    <property type="match status" value="2"/>
</dbReference>
<reference evidence="2" key="1">
    <citation type="submission" date="2023-05" db="EMBL/GenBank/DDBJ databases">
        <title>Anaerotaeda fermentans gen. nov., sp. nov., a novel anaerobic planctomycete of the new family within the order Sedimentisphaerales isolated from Taman Peninsula, Russia.</title>
        <authorList>
            <person name="Khomyakova M.A."/>
            <person name="Merkel A.Y."/>
            <person name="Slobodkin A.I."/>
        </authorList>
    </citation>
    <scope>NUCLEOTIDE SEQUENCE</scope>
    <source>
        <strain evidence="2">M17dextr</strain>
    </source>
</reference>
<dbReference type="Gene3D" id="3.30.2090.10">
    <property type="entry name" value="Multidrug efflux transporter AcrB TolC docking domain, DN and DC subdomains"/>
    <property type="match status" value="2"/>
</dbReference>
<feature type="transmembrane region" description="Helical" evidence="1">
    <location>
        <begin position="386"/>
        <end position="409"/>
    </location>
</feature>
<dbReference type="Proteomes" id="UP001431776">
    <property type="component" value="Unassembled WGS sequence"/>
</dbReference>
<keyword evidence="3" id="KW-1185">Reference proteome</keyword>
<feature type="transmembrane region" description="Helical" evidence="1">
    <location>
        <begin position="911"/>
        <end position="932"/>
    </location>
</feature>
<name>A0AAW6TUD4_9BACT</name>
<dbReference type="InterPro" id="IPR001036">
    <property type="entry name" value="Acrflvin-R"/>
</dbReference>
<keyword evidence="1" id="KW-0472">Membrane</keyword>
<evidence type="ECO:0000313" key="2">
    <source>
        <dbReference type="EMBL" id="MDI6449272.1"/>
    </source>
</evidence>
<dbReference type="PRINTS" id="PR00702">
    <property type="entry name" value="ACRIFLAVINRP"/>
</dbReference>
<dbReference type="EMBL" id="JASCXX010000009">
    <property type="protein sequence ID" value="MDI6449272.1"/>
    <property type="molecule type" value="Genomic_DNA"/>
</dbReference>
<keyword evidence="1" id="KW-0812">Transmembrane</keyword>
<comment type="caution">
    <text evidence="2">The sequence shown here is derived from an EMBL/GenBank/DDBJ whole genome shotgun (WGS) entry which is preliminary data.</text>
</comment>
<proteinExistence type="predicted"/>
<feature type="transmembrane region" description="Helical" evidence="1">
    <location>
        <begin position="358"/>
        <end position="380"/>
    </location>
</feature>
<dbReference type="GO" id="GO:0005886">
    <property type="term" value="C:plasma membrane"/>
    <property type="evidence" value="ECO:0007669"/>
    <property type="project" value="TreeGrafter"/>
</dbReference>
<feature type="transmembrane region" description="Helical" evidence="1">
    <location>
        <begin position="429"/>
        <end position="454"/>
    </location>
</feature>
<accession>A0AAW6TUD4</accession>
<dbReference type="Gene3D" id="3.30.70.1320">
    <property type="entry name" value="Multidrug efflux transporter AcrB pore domain like"/>
    <property type="match status" value="1"/>
</dbReference>
<feature type="transmembrane region" description="Helical" evidence="1">
    <location>
        <begin position="466"/>
        <end position="488"/>
    </location>
</feature>
<feature type="transmembrane region" description="Helical" evidence="1">
    <location>
        <begin position="887"/>
        <end position="905"/>
    </location>
</feature>
<keyword evidence="1" id="KW-1133">Transmembrane helix</keyword>
<evidence type="ECO:0000256" key="1">
    <source>
        <dbReference type="SAM" id="Phobius"/>
    </source>
</evidence>
<gene>
    <name evidence="2" type="ORF">QJ522_09480</name>
</gene>
<organism evidence="2 3">
    <name type="scientific">Anaerobaca lacustris</name>
    <dbReference type="NCBI Taxonomy" id="3044600"/>
    <lineage>
        <taxon>Bacteria</taxon>
        <taxon>Pseudomonadati</taxon>
        <taxon>Planctomycetota</taxon>
        <taxon>Phycisphaerae</taxon>
        <taxon>Sedimentisphaerales</taxon>
        <taxon>Anaerobacaceae</taxon>
        <taxon>Anaerobaca</taxon>
    </lineage>
</organism>
<dbReference type="SUPFAM" id="SSF82693">
    <property type="entry name" value="Multidrug efflux transporter AcrB pore domain, PN1, PN2, PC1 and PC2 subdomains"/>
    <property type="match status" value="3"/>
</dbReference>
<dbReference type="InterPro" id="IPR027463">
    <property type="entry name" value="AcrB_DN_DC_subdom"/>
</dbReference>
<dbReference type="PANTHER" id="PTHR32063:SF0">
    <property type="entry name" value="SWARMING MOTILITY PROTEIN SWRC"/>
    <property type="match status" value="1"/>
</dbReference>
<dbReference type="Gene3D" id="3.30.70.1430">
    <property type="entry name" value="Multidrug efflux transporter AcrB pore domain"/>
    <property type="match status" value="2"/>
</dbReference>
<feature type="transmembrane region" description="Helical" evidence="1">
    <location>
        <begin position="332"/>
        <end position="351"/>
    </location>
</feature>
<feature type="transmembrane region" description="Helical" evidence="1">
    <location>
        <begin position="12"/>
        <end position="29"/>
    </location>
</feature>
<dbReference type="GO" id="GO:0042910">
    <property type="term" value="F:xenobiotic transmembrane transporter activity"/>
    <property type="evidence" value="ECO:0007669"/>
    <property type="project" value="TreeGrafter"/>
</dbReference>
<feature type="transmembrane region" description="Helical" evidence="1">
    <location>
        <begin position="861"/>
        <end position="880"/>
    </location>
</feature>
<protein>
    <submittedName>
        <fullName evidence="2">Efflux RND transporter permease subunit</fullName>
    </submittedName>
</protein>
<feature type="transmembrane region" description="Helical" evidence="1">
    <location>
        <begin position="990"/>
        <end position="1016"/>
    </location>
</feature>
<dbReference type="Gene3D" id="3.30.70.1440">
    <property type="entry name" value="Multidrug efflux transporter AcrB pore domain"/>
    <property type="match status" value="1"/>
</dbReference>
<feature type="transmembrane region" description="Helical" evidence="1">
    <location>
        <begin position="530"/>
        <end position="549"/>
    </location>
</feature>
<feature type="transmembrane region" description="Helical" evidence="1">
    <location>
        <begin position="959"/>
        <end position="978"/>
    </location>
</feature>